<gene>
    <name evidence="8" type="ORF">S12H4_22127</name>
</gene>
<dbReference type="InterPro" id="IPR040026">
    <property type="entry name" value="FliD"/>
</dbReference>
<comment type="subcellular location">
    <subcellularLocation>
        <location evidence="1">Bacterial flagellum</location>
    </subcellularLocation>
</comment>
<evidence type="ECO:0000256" key="2">
    <source>
        <dbReference type="ARBA" id="ARBA00009764"/>
    </source>
</evidence>
<keyword evidence="4" id="KW-0975">Bacterial flagellum</keyword>
<sequence>MSPIRLPGLITGIDTNKLVAQLIALQRYTLDMYERRQSLWEEKKDALTTLETKLSTLRTTLRTLSDAGELRAFSVASSDSDYLTADASYNAFEGNHTVVINQLANAERWVHTAGEKYAEDYVGEGTFI</sequence>
<evidence type="ECO:0000256" key="3">
    <source>
        <dbReference type="ARBA" id="ARBA00011255"/>
    </source>
</evidence>
<dbReference type="EMBL" id="BARW01011482">
    <property type="protein sequence ID" value="GAI73717.1"/>
    <property type="molecule type" value="Genomic_DNA"/>
</dbReference>
<proteinExistence type="inferred from homology"/>
<comment type="similarity">
    <text evidence="2">Belongs to the FliD family.</text>
</comment>
<evidence type="ECO:0000256" key="4">
    <source>
        <dbReference type="ARBA" id="ARBA00023143"/>
    </source>
</evidence>
<dbReference type="GO" id="GO:0071973">
    <property type="term" value="P:bacterial-type flagellum-dependent cell motility"/>
    <property type="evidence" value="ECO:0007669"/>
    <property type="project" value="TreeGrafter"/>
</dbReference>
<dbReference type="AlphaFoldDB" id="X1QYR7"/>
<comment type="caution">
    <text evidence="8">The sequence shown here is derived from an EMBL/GenBank/DDBJ whole genome shotgun (WGS) entry which is preliminary data.</text>
</comment>
<feature type="non-terminal residue" evidence="8">
    <location>
        <position position="128"/>
    </location>
</feature>
<evidence type="ECO:0000256" key="6">
    <source>
        <dbReference type="ARBA" id="ARBA00033192"/>
    </source>
</evidence>
<protein>
    <recommendedName>
        <fullName evidence="6">Filament cap protein</fullName>
    </recommendedName>
    <alternativeName>
        <fullName evidence="5">Flagellar cap protein</fullName>
    </alternativeName>
</protein>
<dbReference type="PANTHER" id="PTHR30288">
    <property type="entry name" value="FLAGELLAR CAP/ASSEMBLY PROTEIN FLID"/>
    <property type="match status" value="1"/>
</dbReference>
<evidence type="ECO:0000256" key="1">
    <source>
        <dbReference type="ARBA" id="ARBA00004365"/>
    </source>
</evidence>
<dbReference type="PANTHER" id="PTHR30288:SF0">
    <property type="entry name" value="FLAGELLAR HOOK-ASSOCIATED PROTEIN 2"/>
    <property type="match status" value="1"/>
</dbReference>
<comment type="subunit">
    <text evidence="3">Homopentamer.</text>
</comment>
<evidence type="ECO:0000256" key="5">
    <source>
        <dbReference type="ARBA" id="ARBA00033074"/>
    </source>
</evidence>
<dbReference type="Pfam" id="PF02465">
    <property type="entry name" value="FliD_N"/>
    <property type="match status" value="1"/>
</dbReference>
<dbReference type="GO" id="GO:0009421">
    <property type="term" value="C:bacterial-type flagellum filament cap"/>
    <property type="evidence" value="ECO:0007669"/>
    <property type="project" value="InterPro"/>
</dbReference>
<evidence type="ECO:0000259" key="7">
    <source>
        <dbReference type="Pfam" id="PF02465"/>
    </source>
</evidence>
<organism evidence="8">
    <name type="scientific">marine sediment metagenome</name>
    <dbReference type="NCBI Taxonomy" id="412755"/>
    <lineage>
        <taxon>unclassified sequences</taxon>
        <taxon>metagenomes</taxon>
        <taxon>ecological metagenomes</taxon>
    </lineage>
</organism>
<accession>X1QYR7</accession>
<name>X1QYR7_9ZZZZ</name>
<evidence type="ECO:0000313" key="8">
    <source>
        <dbReference type="EMBL" id="GAI73717.1"/>
    </source>
</evidence>
<reference evidence="8" key="1">
    <citation type="journal article" date="2014" name="Front. Microbiol.">
        <title>High frequency of phylogenetically diverse reductive dehalogenase-homologous genes in deep subseafloor sedimentary metagenomes.</title>
        <authorList>
            <person name="Kawai M."/>
            <person name="Futagami T."/>
            <person name="Toyoda A."/>
            <person name="Takaki Y."/>
            <person name="Nishi S."/>
            <person name="Hori S."/>
            <person name="Arai W."/>
            <person name="Tsubouchi T."/>
            <person name="Morono Y."/>
            <person name="Uchiyama I."/>
            <person name="Ito T."/>
            <person name="Fujiyama A."/>
            <person name="Inagaki F."/>
            <person name="Takami H."/>
        </authorList>
    </citation>
    <scope>NUCLEOTIDE SEQUENCE</scope>
    <source>
        <strain evidence="8">Expedition CK06-06</strain>
    </source>
</reference>
<dbReference type="InterPro" id="IPR003481">
    <property type="entry name" value="FliD_N"/>
</dbReference>
<feature type="domain" description="Flagellar hook-associated protein 2 N-terminal" evidence="7">
    <location>
        <begin position="11"/>
        <end position="106"/>
    </location>
</feature>
<dbReference type="GO" id="GO:0009424">
    <property type="term" value="C:bacterial-type flagellum hook"/>
    <property type="evidence" value="ECO:0007669"/>
    <property type="project" value="InterPro"/>
</dbReference>